<accession>A0A3Q8XKT5</accession>
<dbReference type="GO" id="GO:0016757">
    <property type="term" value="F:glycosyltransferase activity"/>
    <property type="evidence" value="ECO:0007669"/>
    <property type="project" value="UniProtKB-KW"/>
</dbReference>
<evidence type="ECO:0000256" key="5">
    <source>
        <dbReference type="ARBA" id="ARBA00022801"/>
    </source>
</evidence>
<evidence type="ECO:0000313" key="13">
    <source>
        <dbReference type="Proteomes" id="UP000268192"/>
    </source>
</evidence>
<dbReference type="CDD" id="cd16913">
    <property type="entry name" value="YkuD_like"/>
    <property type="match status" value="1"/>
</dbReference>
<dbReference type="Proteomes" id="UP000268192">
    <property type="component" value="Chromosome"/>
</dbReference>
<dbReference type="InterPro" id="IPR038063">
    <property type="entry name" value="Transpep_catalytic_dom"/>
</dbReference>
<sequence length="214" mass="23683">MNRRQFLISSAATATLALAGCTTVPPIAATPQLTPDYGVIVDAGYTIPAVPMQRLEARFSRQIVRYPTEYAPGTIVVDTPEKFLYYVLPNGEAVRYGIGVGRAGFAWEGEAYVAWKQAWPRWHPPVEMIEREPHLEEYADGGMDPGLTNPLGARALYLFDQDGKDTLYRLHGTPQWDSIGTAASSGCIRLINQDIIDLYDRVTPGRNTKVVVLQ</sequence>
<keyword evidence="4" id="KW-0808">Transferase</keyword>
<keyword evidence="6 9" id="KW-0133">Cell shape</keyword>
<dbReference type="PROSITE" id="PS51257">
    <property type="entry name" value="PROKAR_LIPOPROTEIN"/>
    <property type="match status" value="1"/>
</dbReference>
<dbReference type="EMBL" id="CP032509">
    <property type="protein sequence ID" value="AZN69966.1"/>
    <property type="molecule type" value="Genomic_DNA"/>
</dbReference>
<dbReference type="PROSITE" id="PS51318">
    <property type="entry name" value="TAT"/>
    <property type="match status" value="1"/>
</dbReference>
<evidence type="ECO:0000256" key="2">
    <source>
        <dbReference type="ARBA" id="ARBA00005992"/>
    </source>
</evidence>
<feature type="active site" description="Nucleophile" evidence="9">
    <location>
        <position position="187"/>
    </location>
</feature>
<reference evidence="12 13" key="1">
    <citation type="submission" date="2018-09" db="EMBL/GenBank/DDBJ databases">
        <title>Marinorhizobium profundi gen. nov., sp. nov., isolated from a deep-sea sediment sample from the New Britain Trench and proposal of Marinorhizobiaceae fam. nov. in the order Rhizobiales of the class Alphaproteobacteria.</title>
        <authorList>
            <person name="Cao J."/>
        </authorList>
    </citation>
    <scope>NUCLEOTIDE SEQUENCE [LARGE SCALE GENOMIC DNA]</scope>
    <source>
        <strain evidence="12 13">WS11</strain>
    </source>
</reference>
<dbReference type="SUPFAM" id="SSF141523">
    <property type="entry name" value="L,D-transpeptidase catalytic domain-like"/>
    <property type="match status" value="1"/>
</dbReference>
<feature type="domain" description="L,D-TPase catalytic" evidence="11">
    <location>
        <begin position="73"/>
        <end position="213"/>
    </location>
</feature>
<protein>
    <submittedName>
        <fullName evidence="12">L,D-transpeptidase</fullName>
    </submittedName>
</protein>
<keyword evidence="10" id="KW-0732">Signal</keyword>
<dbReference type="RefSeq" id="WP_126006670.1">
    <property type="nucleotide sequence ID" value="NZ_CP032509.1"/>
</dbReference>
<evidence type="ECO:0000256" key="7">
    <source>
        <dbReference type="ARBA" id="ARBA00022984"/>
    </source>
</evidence>
<dbReference type="KEGG" id="abaw:D5400_00605"/>
<evidence type="ECO:0000313" key="12">
    <source>
        <dbReference type="EMBL" id="AZN69966.1"/>
    </source>
</evidence>
<keyword evidence="8 9" id="KW-0961">Cell wall biogenesis/degradation</keyword>
<name>A0A3Q8XKT5_9HYPH</name>
<dbReference type="FunFam" id="2.40.440.10:FF:000002">
    <property type="entry name" value="L,D-transpeptidase ErfK/SrfK"/>
    <property type="match status" value="1"/>
</dbReference>
<evidence type="ECO:0000259" key="11">
    <source>
        <dbReference type="PROSITE" id="PS52029"/>
    </source>
</evidence>
<evidence type="ECO:0000256" key="1">
    <source>
        <dbReference type="ARBA" id="ARBA00004752"/>
    </source>
</evidence>
<dbReference type="InterPro" id="IPR006311">
    <property type="entry name" value="TAT_signal"/>
</dbReference>
<evidence type="ECO:0000256" key="8">
    <source>
        <dbReference type="ARBA" id="ARBA00023316"/>
    </source>
</evidence>
<dbReference type="GO" id="GO:0018104">
    <property type="term" value="P:peptidoglycan-protein cross-linking"/>
    <property type="evidence" value="ECO:0007669"/>
    <property type="project" value="TreeGrafter"/>
</dbReference>
<comment type="pathway">
    <text evidence="1 9">Cell wall biogenesis; peptidoglycan biosynthesis.</text>
</comment>
<dbReference type="UniPathway" id="UPA00219"/>
<evidence type="ECO:0000256" key="6">
    <source>
        <dbReference type="ARBA" id="ARBA00022960"/>
    </source>
</evidence>
<evidence type="ECO:0000256" key="4">
    <source>
        <dbReference type="ARBA" id="ARBA00022679"/>
    </source>
</evidence>
<comment type="similarity">
    <text evidence="2">Belongs to the YkuD family.</text>
</comment>
<dbReference type="Pfam" id="PF03734">
    <property type="entry name" value="YkuD"/>
    <property type="match status" value="1"/>
</dbReference>
<evidence type="ECO:0000256" key="3">
    <source>
        <dbReference type="ARBA" id="ARBA00022676"/>
    </source>
</evidence>
<gene>
    <name evidence="12" type="ORF">D5400_00605</name>
</gene>
<dbReference type="GO" id="GO:0008360">
    <property type="term" value="P:regulation of cell shape"/>
    <property type="evidence" value="ECO:0007669"/>
    <property type="project" value="UniProtKB-UniRule"/>
</dbReference>
<keyword evidence="5" id="KW-0378">Hydrolase</keyword>
<proteinExistence type="inferred from homology"/>
<dbReference type="Gene3D" id="2.40.440.10">
    <property type="entry name" value="L,D-transpeptidase catalytic domain-like"/>
    <property type="match status" value="1"/>
</dbReference>
<dbReference type="GO" id="GO:0071972">
    <property type="term" value="F:peptidoglycan L,D-transpeptidase activity"/>
    <property type="evidence" value="ECO:0007669"/>
    <property type="project" value="TreeGrafter"/>
</dbReference>
<dbReference type="AlphaFoldDB" id="A0A3Q8XKT5"/>
<keyword evidence="13" id="KW-1185">Reference proteome</keyword>
<feature type="active site" description="Proton donor/acceptor" evidence="9">
    <location>
        <position position="171"/>
    </location>
</feature>
<dbReference type="OrthoDB" id="8478453at2"/>
<organism evidence="12 13">
    <name type="scientific">Georhizobium profundi</name>
    <dbReference type="NCBI Taxonomy" id="2341112"/>
    <lineage>
        <taxon>Bacteria</taxon>
        <taxon>Pseudomonadati</taxon>
        <taxon>Pseudomonadota</taxon>
        <taxon>Alphaproteobacteria</taxon>
        <taxon>Hyphomicrobiales</taxon>
        <taxon>Rhizobiaceae</taxon>
        <taxon>Georhizobium</taxon>
    </lineage>
</organism>
<dbReference type="PANTHER" id="PTHR30582:SF24">
    <property type="entry name" value="L,D-TRANSPEPTIDASE ERFK_SRFK-RELATED"/>
    <property type="match status" value="1"/>
</dbReference>
<dbReference type="PROSITE" id="PS52029">
    <property type="entry name" value="LD_TPASE"/>
    <property type="match status" value="1"/>
</dbReference>
<dbReference type="PANTHER" id="PTHR30582">
    <property type="entry name" value="L,D-TRANSPEPTIDASE"/>
    <property type="match status" value="1"/>
</dbReference>
<feature type="signal peptide" evidence="10">
    <location>
        <begin position="1"/>
        <end position="19"/>
    </location>
</feature>
<dbReference type="GO" id="GO:0005576">
    <property type="term" value="C:extracellular region"/>
    <property type="evidence" value="ECO:0007669"/>
    <property type="project" value="TreeGrafter"/>
</dbReference>
<dbReference type="InterPro" id="IPR050979">
    <property type="entry name" value="LD-transpeptidase"/>
</dbReference>
<feature type="chain" id="PRO_5018623405" evidence="10">
    <location>
        <begin position="20"/>
        <end position="214"/>
    </location>
</feature>
<keyword evidence="3" id="KW-0328">Glycosyltransferase</keyword>
<evidence type="ECO:0000256" key="10">
    <source>
        <dbReference type="SAM" id="SignalP"/>
    </source>
</evidence>
<dbReference type="InterPro" id="IPR005490">
    <property type="entry name" value="LD_TPept_cat_dom"/>
</dbReference>
<keyword evidence="7 9" id="KW-0573">Peptidoglycan synthesis</keyword>
<evidence type="ECO:0000256" key="9">
    <source>
        <dbReference type="PROSITE-ProRule" id="PRU01373"/>
    </source>
</evidence>
<dbReference type="GO" id="GO:0071555">
    <property type="term" value="P:cell wall organization"/>
    <property type="evidence" value="ECO:0007669"/>
    <property type="project" value="UniProtKB-UniRule"/>
</dbReference>